<dbReference type="GO" id="GO:0000160">
    <property type="term" value="P:phosphorelay signal transduction system"/>
    <property type="evidence" value="ECO:0007669"/>
    <property type="project" value="InterPro"/>
</dbReference>
<feature type="domain" description="Response regulatory" evidence="2">
    <location>
        <begin position="1"/>
        <end position="74"/>
    </location>
</feature>
<dbReference type="PROSITE" id="PS50110">
    <property type="entry name" value="RESPONSE_REGULATORY"/>
    <property type="match status" value="1"/>
</dbReference>
<name>A0A382KIQ0_9ZZZZ</name>
<dbReference type="EMBL" id="UINC01080391">
    <property type="protein sequence ID" value="SVC23283.1"/>
    <property type="molecule type" value="Genomic_DNA"/>
</dbReference>
<keyword evidence="1" id="KW-0597">Phosphoprotein</keyword>
<sequence>VEGLAAVREQAPSLIISDVDIPNMDGYALCEAIKDDPQLRSIPVILLTSLRHGSRAGHFPSVVTDDGWTNVAGE</sequence>
<dbReference type="PANTHER" id="PTHR44591:SF3">
    <property type="entry name" value="RESPONSE REGULATORY DOMAIN-CONTAINING PROTEIN"/>
    <property type="match status" value="1"/>
</dbReference>
<feature type="non-terminal residue" evidence="3">
    <location>
        <position position="1"/>
    </location>
</feature>
<gene>
    <name evidence="3" type="ORF">METZ01_LOCUS276137</name>
</gene>
<dbReference type="Pfam" id="PF00072">
    <property type="entry name" value="Response_reg"/>
    <property type="match status" value="1"/>
</dbReference>
<organism evidence="3">
    <name type="scientific">marine metagenome</name>
    <dbReference type="NCBI Taxonomy" id="408172"/>
    <lineage>
        <taxon>unclassified sequences</taxon>
        <taxon>metagenomes</taxon>
        <taxon>ecological metagenomes</taxon>
    </lineage>
</organism>
<protein>
    <recommendedName>
        <fullName evidence="2">Response regulatory domain-containing protein</fullName>
    </recommendedName>
</protein>
<dbReference type="InterPro" id="IPR011006">
    <property type="entry name" value="CheY-like_superfamily"/>
</dbReference>
<evidence type="ECO:0000256" key="1">
    <source>
        <dbReference type="ARBA" id="ARBA00022553"/>
    </source>
</evidence>
<dbReference type="InterPro" id="IPR050595">
    <property type="entry name" value="Bact_response_regulator"/>
</dbReference>
<reference evidence="3" key="1">
    <citation type="submission" date="2018-05" db="EMBL/GenBank/DDBJ databases">
        <authorList>
            <person name="Lanie J.A."/>
            <person name="Ng W.-L."/>
            <person name="Kazmierczak K.M."/>
            <person name="Andrzejewski T.M."/>
            <person name="Davidsen T.M."/>
            <person name="Wayne K.J."/>
            <person name="Tettelin H."/>
            <person name="Glass J.I."/>
            <person name="Rusch D."/>
            <person name="Podicherti R."/>
            <person name="Tsui H.-C.T."/>
            <person name="Winkler M.E."/>
        </authorList>
    </citation>
    <scope>NUCLEOTIDE SEQUENCE</scope>
</reference>
<dbReference type="PANTHER" id="PTHR44591">
    <property type="entry name" value="STRESS RESPONSE REGULATOR PROTEIN 1"/>
    <property type="match status" value="1"/>
</dbReference>
<accession>A0A382KIQ0</accession>
<dbReference type="InterPro" id="IPR001789">
    <property type="entry name" value="Sig_transdc_resp-reg_receiver"/>
</dbReference>
<evidence type="ECO:0000313" key="3">
    <source>
        <dbReference type="EMBL" id="SVC23283.1"/>
    </source>
</evidence>
<evidence type="ECO:0000259" key="2">
    <source>
        <dbReference type="PROSITE" id="PS50110"/>
    </source>
</evidence>
<dbReference type="AlphaFoldDB" id="A0A382KIQ0"/>
<proteinExistence type="predicted"/>
<dbReference type="Gene3D" id="3.40.50.2300">
    <property type="match status" value="1"/>
</dbReference>
<dbReference type="SUPFAM" id="SSF52172">
    <property type="entry name" value="CheY-like"/>
    <property type="match status" value="1"/>
</dbReference>